<evidence type="ECO:0000313" key="6">
    <source>
        <dbReference type="EMBL" id="GAA0810705.1"/>
    </source>
</evidence>
<dbReference type="Pfam" id="PF07676">
    <property type="entry name" value="PD40"/>
    <property type="match status" value="2"/>
</dbReference>
<feature type="transmembrane region" description="Helical" evidence="4">
    <location>
        <begin position="124"/>
        <end position="145"/>
    </location>
</feature>
<keyword evidence="7" id="KW-1185">Reference proteome</keyword>
<dbReference type="InterPro" id="IPR036388">
    <property type="entry name" value="WH-like_DNA-bd_sf"/>
</dbReference>
<gene>
    <name evidence="6" type="ORF">GCM10009111_02110</name>
</gene>
<dbReference type="CDD" id="cd00383">
    <property type="entry name" value="trans_reg_C"/>
    <property type="match status" value="1"/>
</dbReference>
<dbReference type="SMART" id="SM00862">
    <property type="entry name" value="Trans_reg_C"/>
    <property type="match status" value="1"/>
</dbReference>
<comment type="caution">
    <text evidence="6">The sequence shown here is derived from an EMBL/GenBank/DDBJ whole genome shotgun (WGS) entry which is preliminary data.</text>
</comment>
<sequence length="714" mass="82079">MPQQPIEKVKVNEVEVDFVGLKLLINNEWLAVEARQLKLLHLFVKNHGKALSRNQIMNALWSDTIVSDNSVSQAVTQLRKSLHDDKDTPRFIKTVPRVGYQLIAELTFPEQVAKTVQSSRNKRLTYLVIGGGSALLGIGLTMGIIELAKPSLQIPHYSYESRLTSTPGPESYLRYSPQGRYLAFSQSDSRRSQMDLAVYDAQSQSVHVFKSTGYSEEAAEWSPDGNWLIYYRHDPISCEIRVMSVSNPVETWRLSPDFHLAYCEVGFSRQKMHWYNDNTLYVQQWQNNQPILTQFTLSLEGYPSVIKQEQVDNIAPILMDLDKTSQQLLFVEKKPQGYVLQHLNLQTSIRRAIEQREQEYWGLKWNESEQSFWLGNENLRLVSLNGESEVVHLPIGFIPDIDLNPINQQLAHAEGLINVNLYTLQVKSLAMQQSVDIQQLSSSARTDILPTLSSNGRQTAFVSYQRRSMDGLKHVEIWLKNKDKKAANLLVNLPESILPRFLLWSANSENLLLGDSQHNLYLINIYSRHMVPIISDYKNVEKVNWSSDGKQINFTTRSAKLVQNWRYDMQLSTTELISEAVVDIETEQQLLSVDEIRKINPSYKYYREIINVFLTHQLAELLPVENLAPSFMLYRPYIFDLGIYYVVKQGNVLTLYLYHFESQENIKIANIGNHEQDTHLMLNISASSDGKQLAFSKVEGFETDILLQKKEQNL</sequence>
<dbReference type="Pfam" id="PF00486">
    <property type="entry name" value="Trans_reg_C"/>
    <property type="match status" value="1"/>
</dbReference>
<feature type="DNA-binding region" description="OmpR/PhoB-type" evidence="3">
    <location>
        <begin position="6"/>
        <end position="104"/>
    </location>
</feature>
<feature type="domain" description="OmpR/PhoB-type" evidence="5">
    <location>
        <begin position="6"/>
        <end position="104"/>
    </location>
</feature>
<dbReference type="PANTHER" id="PTHR36842:SF1">
    <property type="entry name" value="PROTEIN TOLB"/>
    <property type="match status" value="1"/>
</dbReference>
<evidence type="ECO:0000313" key="7">
    <source>
        <dbReference type="Proteomes" id="UP001500021"/>
    </source>
</evidence>
<dbReference type="RefSeq" id="WP_343813916.1">
    <property type="nucleotide sequence ID" value="NZ_BAAAFA010000001.1"/>
</dbReference>
<dbReference type="Gene3D" id="2.120.10.30">
    <property type="entry name" value="TolB, C-terminal domain"/>
    <property type="match status" value="2"/>
</dbReference>
<dbReference type="PROSITE" id="PS51755">
    <property type="entry name" value="OMPR_PHOB"/>
    <property type="match status" value="1"/>
</dbReference>
<evidence type="ECO:0000256" key="2">
    <source>
        <dbReference type="ARBA" id="ARBA00023125"/>
    </source>
</evidence>
<keyword evidence="4" id="KW-0812">Transmembrane</keyword>
<dbReference type="InterPro" id="IPR011659">
    <property type="entry name" value="WD40"/>
</dbReference>
<protein>
    <recommendedName>
        <fullName evidence="5">OmpR/PhoB-type domain-containing protein</fullName>
    </recommendedName>
</protein>
<evidence type="ECO:0000256" key="1">
    <source>
        <dbReference type="ARBA" id="ARBA00009820"/>
    </source>
</evidence>
<comment type="similarity">
    <text evidence="1">Belongs to the TolB family.</text>
</comment>
<evidence type="ECO:0000256" key="3">
    <source>
        <dbReference type="PROSITE-ProRule" id="PRU01091"/>
    </source>
</evidence>
<evidence type="ECO:0000256" key="4">
    <source>
        <dbReference type="SAM" id="Phobius"/>
    </source>
</evidence>
<dbReference type="Gene3D" id="1.10.10.10">
    <property type="entry name" value="Winged helix-like DNA-binding domain superfamily/Winged helix DNA-binding domain"/>
    <property type="match status" value="1"/>
</dbReference>
<dbReference type="SUPFAM" id="SSF82171">
    <property type="entry name" value="DPP6 N-terminal domain-like"/>
    <property type="match status" value="1"/>
</dbReference>
<keyword evidence="2 3" id="KW-0238">DNA-binding</keyword>
<dbReference type="EMBL" id="BAAAFA010000001">
    <property type="protein sequence ID" value="GAA0810705.1"/>
    <property type="molecule type" value="Genomic_DNA"/>
</dbReference>
<reference evidence="6 7" key="1">
    <citation type="journal article" date="2019" name="Int. J. Syst. Evol. Microbiol.">
        <title>The Global Catalogue of Microorganisms (GCM) 10K type strain sequencing project: providing services to taxonomists for standard genome sequencing and annotation.</title>
        <authorList>
            <consortium name="The Broad Institute Genomics Platform"/>
            <consortium name="The Broad Institute Genome Sequencing Center for Infectious Disease"/>
            <person name="Wu L."/>
            <person name="Ma J."/>
        </authorList>
    </citation>
    <scope>NUCLEOTIDE SEQUENCE [LARGE SCALE GENOMIC DNA]</scope>
    <source>
        <strain evidence="6 7">JCM 15608</strain>
    </source>
</reference>
<proteinExistence type="inferred from homology"/>
<keyword evidence="4" id="KW-0472">Membrane</keyword>
<dbReference type="SUPFAM" id="SSF46894">
    <property type="entry name" value="C-terminal effector domain of the bipartite response regulators"/>
    <property type="match status" value="1"/>
</dbReference>
<evidence type="ECO:0000259" key="5">
    <source>
        <dbReference type="PROSITE" id="PS51755"/>
    </source>
</evidence>
<keyword evidence="4" id="KW-1133">Transmembrane helix</keyword>
<dbReference type="InterPro" id="IPR011042">
    <property type="entry name" value="6-blade_b-propeller_TolB-like"/>
</dbReference>
<dbReference type="InterPro" id="IPR016032">
    <property type="entry name" value="Sig_transdc_resp-reg_C-effctor"/>
</dbReference>
<organism evidence="6 7">
    <name type="scientific">Colwellia asteriadis</name>
    <dbReference type="NCBI Taxonomy" id="517723"/>
    <lineage>
        <taxon>Bacteria</taxon>
        <taxon>Pseudomonadati</taxon>
        <taxon>Pseudomonadota</taxon>
        <taxon>Gammaproteobacteria</taxon>
        <taxon>Alteromonadales</taxon>
        <taxon>Colwelliaceae</taxon>
        <taxon>Colwellia</taxon>
    </lineage>
</organism>
<dbReference type="PANTHER" id="PTHR36842">
    <property type="entry name" value="PROTEIN TOLB HOMOLOG"/>
    <property type="match status" value="1"/>
</dbReference>
<accession>A0ABN1L2I8</accession>
<name>A0ABN1L2I8_9GAMM</name>
<dbReference type="Proteomes" id="UP001500021">
    <property type="component" value="Unassembled WGS sequence"/>
</dbReference>
<dbReference type="InterPro" id="IPR001867">
    <property type="entry name" value="OmpR/PhoB-type_DNA-bd"/>
</dbReference>